<organism evidence="2 3">
    <name type="scientific">Saponaria officinalis</name>
    <name type="common">Common soapwort</name>
    <name type="synonym">Lychnis saponaria</name>
    <dbReference type="NCBI Taxonomy" id="3572"/>
    <lineage>
        <taxon>Eukaryota</taxon>
        <taxon>Viridiplantae</taxon>
        <taxon>Streptophyta</taxon>
        <taxon>Embryophyta</taxon>
        <taxon>Tracheophyta</taxon>
        <taxon>Spermatophyta</taxon>
        <taxon>Magnoliopsida</taxon>
        <taxon>eudicotyledons</taxon>
        <taxon>Gunneridae</taxon>
        <taxon>Pentapetalae</taxon>
        <taxon>Caryophyllales</taxon>
        <taxon>Caryophyllaceae</taxon>
        <taxon>Caryophylleae</taxon>
        <taxon>Saponaria</taxon>
    </lineage>
</organism>
<sequence length="236" mass="26419">MHRAPYSLHPGFGAFCSKGARTSKTCTCNELYCIEGLHLGHKGGPVLNTSGEVIGIICDKSFCLPSNLIIRWWSAYKSSGEFRRPSIGIEVANLADTDLDFLAEFMPKFPDISSALIVTTVLEDSEACRAGIQTRDVIVKLNGKRVRSKSEFYDVIWENVGKAVTFILSRMTTGEELSVTVLIDETSPDKFYQYVPVLSNSVIFLRIYVMARVGTRNRVDLELKIFYNTYILHATI</sequence>
<name>A0AAW1KS53_SAPOF</name>
<dbReference type="PANTHER" id="PTHR47389">
    <property type="entry name" value="OS09G0436400 PROTEIN"/>
    <property type="match status" value="1"/>
</dbReference>
<dbReference type="InterPro" id="IPR043504">
    <property type="entry name" value="Peptidase_S1_PA_chymotrypsin"/>
</dbReference>
<dbReference type="EMBL" id="JBDFQZ010000005">
    <property type="protein sequence ID" value="KAK9723817.1"/>
    <property type="molecule type" value="Genomic_DNA"/>
</dbReference>
<evidence type="ECO:0000313" key="3">
    <source>
        <dbReference type="Proteomes" id="UP001443914"/>
    </source>
</evidence>
<keyword evidence="3" id="KW-1185">Reference proteome</keyword>
<dbReference type="SUPFAM" id="SSF50156">
    <property type="entry name" value="PDZ domain-like"/>
    <property type="match status" value="1"/>
</dbReference>
<feature type="domain" description="PDZ" evidence="1">
    <location>
        <begin position="85"/>
        <end position="172"/>
    </location>
</feature>
<proteinExistence type="predicted"/>
<dbReference type="InterPro" id="IPR036034">
    <property type="entry name" value="PDZ_sf"/>
</dbReference>
<dbReference type="SUPFAM" id="SSF50494">
    <property type="entry name" value="Trypsin-like serine proteases"/>
    <property type="match status" value="1"/>
</dbReference>
<dbReference type="Proteomes" id="UP001443914">
    <property type="component" value="Unassembled WGS sequence"/>
</dbReference>
<dbReference type="InterPro" id="IPR009003">
    <property type="entry name" value="Peptidase_S1_PA"/>
</dbReference>
<dbReference type="Gene3D" id="2.30.42.10">
    <property type="match status" value="1"/>
</dbReference>
<dbReference type="Gene3D" id="2.40.10.10">
    <property type="entry name" value="Trypsin-like serine proteases"/>
    <property type="match status" value="1"/>
</dbReference>
<protein>
    <recommendedName>
        <fullName evidence="1">PDZ domain-containing protein</fullName>
    </recommendedName>
</protein>
<dbReference type="Pfam" id="PF17820">
    <property type="entry name" value="PDZ_6"/>
    <property type="match status" value="1"/>
</dbReference>
<gene>
    <name evidence="2" type="ORF">RND81_05G027700</name>
</gene>
<evidence type="ECO:0000259" key="1">
    <source>
        <dbReference type="SMART" id="SM00228"/>
    </source>
</evidence>
<comment type="caution">
    <text evidence="2">The sequence shown here is derived from an EMBL/GenBank/DDBJ whole genome shotgun (WGS) entry which is preliminary data.</text>
</comment>
<reference evidence="2" key="1">
    <citation type="submission" date="2024-03" db="EMBL/GenBank/DDBJ databases">
        <title>WGS assembly of Saponaria officinalis var. Norfolk2.</title>
        <authorList>
            <person name="Jenkins J."/>
            <person name="Shu S."/>
            <person name="Grimwood J."/>
            <person name="Barry K."/>
            <person name="Goodstein D."/>
            <person name="Schmutz J."/>
            <person name="Leebens-Mack J."/>
            <person name="Osbourn A."/>
        </authorList>
    </citation>
    <scope>NUCLEOTIDE SEQUENCE [LARGE SCALE GENOMIC DNA]</scope>
    <source>
        <strain evidence="2">JIC</strain>
    </source>
</reference>
<dbReference type="SMART" id="SM00228">
    <property type="entry name" value="PDZ"/>
    <property type="match status" value="1"/>
</dbReference>
<dbReference type="InterPro" id="IPR041489">
    <property type="entry name" value="PDZ_6"/>
</dbReference>
<dbReference type="AlphaFoldDB" id="A0AAW1KS53"/>
<evidence type="ECO:0000313" key="2">
    <source>
        <dbReference type="EMBL" id="KAK9723817.1"/>
    </source>
</evidence>
<dbReference type="PANTHER" id="PTHR47389:SF4">
    <property type="entry name" value="OS09G0436400 PROTEIN"/>
    <property type="match status" value="1"/>
</dbReference>
<accession>A0AAW1KS53</accession>
<dbReference type="InterPro" id="IPR001478">
    <property type="entry name" value="PDZ"/>
</dbReference>